<feature type="compositionally biased region" description="Basic and acidic residues" evidence="1">
    <location>
        <begin position="79"/>
        <end position="91"/>
    </location>
</feature>
<protein>
    <recommendedName>
        <fullName evidence="5">EF-hand domain-containing protein</fullName>
    </recommendedName>
</protein>
<feature type="signal peptide" evidence="2">
    <location>
        <begin position="1"/>
        <end position="28"/>
    </location>
</feature>
<feature type="chain" id="PRO_5035169128" description="EF-hand domain-containing protein" evidence="2">
    <location>
        <begin position="29"/>
        <end position="133"/>
    </location>
</feature>
<dbReference type="AlphaFoldDB" id="A0A8J7TN91"/>
<evidence type="ECO:0000256" key="1">
    <source>
        <dbReference type="SAM" id="MobiDB-lite"/>
    </source>
</evidence>
<evidence type="ECO:0000313" key="3">
    <source>
        <dbReference type="EMBL" id="MBN8661580.1"/>
    </source>
</evidence>
<accession>A0A8J7TN91</accession>
<evidence type="ECO:0008006" key="5">
    <source>
        <dbReference type="Google" id="ProtNLM"/>
    </source>
</evidence>
<comment type="caution">
    <text evidence="3">The sequence shown here is derived from an EMBL/GenBank/DDBJ whole genome shotgun (WGS) entry which is preliminary data.</text>
</comment>
<evidence type="ECO:0000256" key="2">
    <source>
        <dbReference type="SAM" id="SignalP"/>
    </source>
</evidence>
<name>A0A8J7TN91_9BACT</name>
<gene>
    <name evidence="3" type="ORF">J0M35_14540</name>
</gene>
<feature type="compositionally biased region" description="Gly residues" evidence="1">
    <location>
        <begin position="39"/>
        <end position="56"/>
    </location>
</feature>
<keyword evidence="2" id="KW-0732">Signal</keyword>
<organism evidence="3 4">
    <name type="scientific">Candidatus Obscuribacter phosphatis</name>
    <dbReference type="NCBI Taxonomy" id="1906157"/>
    <lineage>
        <taxon>Bacteria</taxon>
        <taxon>Bacillati</taxon>
        <taxon>Candidatus Melainabacteria</taxon>
        <taxon>Candidatus Obscuribacterales</taxon>
        <taxon>Candidatus Obscuribacteraceae</taxon>
        <taxon>Candidatus Obscuribacter</taxon>
    </lineage>
</organism>
<proteinExistence type="predicted"/>
<evidence type="ECO:0000313" key="4">
    <source>
        <dbReference type="Proteomes" id="UP000664277"/>
    </source>
</evidence>
<reference evidence="3" key="1">
    <citation type="submission" date="2021-02" db="EMBL/GenBank/DDBJ databases">
        <title>Genome-Resolved Metagenomics of a Microbial Community Performing Photosynthetic Biological Nutrient Removal.</title>
        <authorList>
            <person name="Mcdaniel E.A."/>
        </authorList>
    </citation>
    <scope>NUCLEOTIDE SEQUENCE</scope>
    <source>
        <strain evidence="3">UWPOB_OBS1</strain>
    </source>
</reference>
<feature type="compositionally biased region" description="Basic residues" evidence="1">
    <location>
        <begin position="57"/>
        <end position="71"/>
    </location>
</feature>
<feature type="region of interest" description="Disordered" evidence="1">
    <location>
        <begin position="28"/>
        <end position="133"/>
    </location>
</feature>
<dbReference type="Proteomes" id="UP000664277">
    <property type="component" value="Unassembled WGS sequence"/>
</dbReference>
<feature type="compositionally biased region" description="Basic and acidic residues" evidence="1">
    <location>
        <begin position="99"/>
        <end position="113"/>
    </location>
</feature>
<sequence>MNFTANLKRVVSLFAFAAIGLSGLPAFAQGQDSAPIGDPQGGAAMGGADGTQMGGRHGGRHRGHRGRRGGGKGKMGQNGDRKAKMLKRFDSNGDGVLDDNEKQAMKQAREARRAQRQAMQQDGSNVGRGGNNP</sequence>
<dbReference type="EMBL" id="JAFLCK010000022">
    <property type="protein sequence ID" value="MBN8661580.1"/>
    <property type="molecule type" value="Genomic_DNA"/>
</dbReference>